<sequence>MVNRKRKLLEEIGKYSRSFIVIAISLMLIAKNVSFGGIINLSENVRVIWAIDMAIYTLIINICLSIAMYYFNLRRLDLEVVIKNVDDDIDEMKIGEDPRTIKMSIKIKGPYKKLPAKLYVSFPSWIDPQSKSIYFMEFNEEKNTYKIDIEQLIPQKRDFISLERSITFNIASNDDEKNTDYVIAQLDVSRWKKFFTIDFFNNGINITRK</sequence>
<proteinExistence type="predicted"/>
<evidence type="ECO:0000313" key="2">
    <source>
        <dbReference type="EMBL" id="PKG30840.1"/>
    </source>
</evidence>
<reference evidence="2 3" key="1">
    <citation type="journal article" date="2010" name="Int. J. Syst. Evol. Microbiol.">
        <title>Bacillus horneckiae sp. nov., isolated from a spacecraft-assembly clean room.</title>
        <authorList>
            <person name="Vaishampayan P."/>
            <person name="Probst A."/>
            <person name="Krishnamurthi S."/>
            <person name="Ghosh S."/>
            <person name="Osman S."/>
            <person name="McDowall A."/>
            <person name="Ruckmani A."/>
            <person name="Mayilraj S."/>
            <person name="Venkateswaran K."/>
        </authorList>
    </citation>
    <scope>NUCLEOTIDE SEQUENCE [LARGE SCALE GENOMIC DNA]</scope>
    <source>
        <strain evidence="3">1PO1SC</strain>
    </source>
</reference>
<comment type="caution">
    <text evidence="2">The sequence shown here is derived from an EMBL/GenBank/DDBJ whole genome shotgun (WGS) entry which is preliminary data.</text>
</comment>
<accession>A0A2N0ZMV4</accession>
<protein>
    <submittedName>
        <fullName evidence="2">Uncharacterized protein</fullName>
    </submittedName>
</protein>
<feature type="transmembrane region" description="Helical" evidence="1">
    <location>
        <begin position="47"/>
        <end position="71"/>
    </location>
</feature>
<dbReference type="EMBL" id="PISD01000004">
    <property type="protein sequence ID" value="PKG30840.1"/>
    <property type="molecule type" value="Genomic_DNA"/>
</dbReference>
<dbReference type="RefSeq" id="WP_066192330.1">
    <property type="nucleotide sequence ID" value="NZ_JARMMB010000052.1"/>
</dbReference>
<dbReference type="Proteomes" id="UP000233343">
    <property type="component" value="Unassembled WGS sequence"/>
</dbReference>
<dbReference type="AlphaFoldDB" id="A0A2N0ZMV4"/>
<gene>
    <name evidence="2" type="ORF">CWS20_01080</name>
</gene>
<keyword evidence="1" id="KW-1133">Transmembrane helix</keyword>
<name>A0A2N0ZMV4_9BACI</name>
<keyword evidence="1" id="KW-0812">Transmembrane</keyword>
<feature type="transmembrane region" description="Helical" evidence="1">
    <location>
        <begin position="20"/>
        <end position="41"/>
    </location>
</feature>
<keyword evidence="3" id="KW-1185">Reference proteome</keyword>
<evidence type="ECO:0000256" key="1">
    <source>
        <dbReference type="SAM" id="Phobius"/>
    </source>
</evidence>
<evidence type="ECO:0000313" key="3">
    <source>
        <dbReference type="Proteomes" id="UP000233343"/>
    </source>
</evidence>
<keyword evidence="1" id="KW-0472">Membrane</keyword>
<organism evidence="2 3">
    <name type="scientific">Cytobacillus horneckiae</name>
    <dbReference type="NCBI Taxonomy" id="549687"/>
    <lineage>
        <taxon>Bacteria</taxon>
        <taxon>Bacillati</taxon>
        <taxon>Bacillota</taxon>
        <taxon>Bacilli</taxon>
        <taxon>Bacillales</taxon>
        <taxon>Bacillaceae</taxon>
        <taxon>Cytobacillus</taxon>
    </lineage>
</organism>